<dbReference type="PANTHER" id="PTHR13900">
    <property type="entry name" value="TRANSCRIPTION INITIATION FACTOR TFIID"/>
    <property type="match status" value="1"/>
</dbReference>
<feature type="compositionally biased region" description="Basic and acidic residues" evidence="3">
    <location>
        <begin position="445"/>
        <end position="491"/>
    </location>
</feature>
<comment type="subcellular location">
    <subcellularLocation>
        <location evidence="1">Nucleus</location>
    </subcellularLocation>
</comment>
<dbReference type="EMBL" id="UYYB01101597">
    <property type="protein sequence ID" value="VDM78330.1"/>
    <property type="molecule type" value="Genomic_DNA"/>
</dbReference>
<dbReference type="Proteomes" id="UP000270094">
    <property type="component" value="Unassembled WGS sequence"/>
</dbReference>
<dbReference type="OrthoDB" id="5752at2759"/>
<evidence type="ECO:0000313" key="6">
    <source>
        <dbReference type="Proteomes" id="UP000270094"/>
    </source>
</evidence>
<evidence type="ECO:0000259" key="4">
    <source>
        <dbReference type="Pfam" id="PF12157"/>
    </source>
</evidence>
<evidence type="ECO:0000256" key="1">
    <source>
        <dbReference type="ARBA" id="ARBA00004123"/>
    </source>
</evidence>
<evidence type="ECO:0000313" key="5">
    <source>
        <dbReference type="EMBL" id="VDM78330.1"/>
    </source>
</evidence>
<organism evidence="5 6">
    <name type="scientific">Strongylus vulgaris</name>
    <name type="common">Blood worm</name>
    <dbReference type="NCBI Taxonomy" id="40348"/>
    <lineage>
        <taxon>Eukaryota</taxon>
        <taxon>Metazoa</taxon>
        <taxon>Ecdysozoa</taxon>
        <taxon>Nematoda</taxon>
        <taxon>Chromadorea</taxon>
        <taxon>Rhabditida</taxon>
        <taxon>Rhabditina</taxon>
        <taxon>Rhabditomorpha</taxon>
        <taxon>Strongyloidea</taxon>
        <taxon>Strongylidae</taxon>
        <taxon>Strongylus</taxon>
    </lineage>
</organism>
<evidence type="ECO:0000256" key="3">
    <source>
        <dbReference type="SAM" id="MobiDB-lite"/>
    </source>
</evidence>
<proteinExistence type="predicted"/>
<feature type="region of interest" description="Disordered" evidence="3">
    <location>
        <begin position="395"/>
        <end position="425"/>
    </location>
</feature>
<evidence type="ECO:0000256" key="2">
    <source>
        <dbReference type="ARBA" id="ARBA00023242"/>
    </source>
</evidence>
<dbReference type="AlphaFoldDB" id="A0A3P7IYT2"/>
<accession>A0A3P7IYT2</accession>
<dbReference type="GO" id="GO:0017025">
    <property type="term" value="F:TBP-class protein binding"/>
    <property type="evidence" value="ECO:0007669"/>
    <property type="project" value="InterPro"/>
</dbReference>
<dbReference type="GO" id="GO:0016251">
    <property type="term" value="F:RNA polymerase II general transcription initiation factor activity"/>
    <property type="evidence" value="ECO:0007669"/>
    <property type="project" value="InterPro"/>
</dbReference>
<gene>
    <name evidence="5" type="ORF">SVUK_LOCUS13328</name>
</gene>
<reference evidence="5 6" key="1">
    <citation type="submission" date="2018-11" db="EMBL/GenBank/DDBJ databases">
        <authorList>
            <consortium name="Pathogen Informatics"/>
        </authorList>
    </citation>
    <scope>NUCLEOTIDE SEQUENCE [LARGE SCALE GENOMIC DNA]</scope>
</reference>
<dbReference type="GO" id="GO:0051123">
    <property type="term" value="P:RNA polymerase II preinitiation complex assembly"/>
    <property type="evidence" value="ECO:0007669"/>
    <property type="project" value="TreeGrafter"/>
</dbReference>
<protein>
    <recommendedName>
        <fullName evidence="4">Transcription initiation factor TFIID subunit 1 histone acetyltransferase domain-containing protein</fullName>
    </recommendedName>
</protein>
<dbReference type="GO" id="GO:0004402">
    <property type="term" value="F:histone acetyltransferase activity"/>
    <property type="evidence" value="ECO:0007669"/>
    <property type="project" value="InterPro"/>
</dbReference>
<sequence>MRDVADLSGRDGDLALLEYSEEHPPLLCQPGMASKVKNFYKKKPGKDADPDFEYGDMAYLHNIPFLGQLQPGQAMQSVENNLFRAPIYRHSPHHNDYLLIRNRNGWFIRPCPPLFLVGQECPLYEVPSPNSKRATIFVRDFLLAFIYRLFWASEHRPRRLKMDDIKAAFPHYAESSVRKRLKQCSDFKRLGTGPDQNYWVLRPEFRLPSKEEVLAMVTPEMCCAQYSMLAAEQRLKDAGYGEKYFFTPENEDDSDDQVTIEDEIKCAPWNTTRAFLSSMRGKCLLDQTGIADPTGCGQGFSYVRVSQKPQKVSKTFLKINFLYCFLLLLQFKDDTPAMPKRLVTGTNADLRKLPLKEAKEICRDYGVREEEINALSRWEIIDVIRTLSTQAAKAKADSSGDRITLANPEALSTDEGSSGEDSDNEELATRLETMLQANKGKKHISMSERARMEFESEEKERQDLKRMVHGDAPIKNEKDKKEATAEEKKNGTESTRVEVVTRPQLIEAYTRIRMTKDENFIEVYAQMDEQFKEVCKR</sequence>
<dbReference type="InterPro" id="IPR022591">
    <property type="entry name" value="TAF1_HAT_dom"/>
</dbReference>
<feature type="region of interest" description="Disordered" evidence="3">
    <location>
        <begin position="437"/>
        <end position="496"/>
    </location>
</feature>
<keyword evidence="2" id="KW-0539">Nucleus</keyword>
<name>A0A3P7IYT2_STRVU</name>
<dbReference type="InterPro" id="IPR040240">
    <property type="entry name" value="TAF1"/>
</dbReference>
<keyword evidence="6" id="KW-1185">Reference proteome</keyword>
<dbReference type="PANTHER" id="PTHR13900:SF0">
    <property type="entry name" value="TRANSCRIPTION INITIATION FACTOR TFIID SUBUNIT 1"/>
    <property type="match status" value="1"/>
</dbReference>
<feature type="domain" description="Transcription initiation factor TFIID subunit 1 histone acetyltransferase" evidence="4">
    <location>
        <begin position="1"/>
        <end position="382"/>
    </location>
</feature>
<dbReference type="GO" id="GO:0005669">
    <property type="term" value="C:transcription factor TFIID complex"/>
    <property type="evidence" value="ECO:0007669"/>
    <property type="project" value="InterPro"/>
</dbReference>
<dbReference type="Pfam" id="PF12157">
    <property type="entry name" value="DUF3591"/>
    <property type="match status" value="1"/>
</dbReference>